<evidence type="ECO:0000313" key="3">
    <source>
        <dbReference type="Proteomes" id="UP000030641"/>
    </source>
</evidence>
<evidence type="ECO:0000259" key="1">
    <source>
        <dbReference type="Pfam" id="PF00135"/>
    </source>
</evidence>
<organism evidence="2 3">
    <name type="scientific">Aureobasidium subglaciale (strain EXF-2481)</name>
    <name type="common">Aureobasidium pullulans var. subglaciale</name>
    <dbReference type="NCBI Taxonomy" id="1043005"/>
    <lineage>
        <taxon>Eukaryota</taxon>
        <taxon>Fungi</taxon>
        <taxon>Dikarya</taxon>
        <taxon>Ascomycota</taxon>
        <taxon>Pezizomycotina</taxon>
        <taxon>Dothideomycetes</taxon>
        <taxon>Dothideomycetidae</taxon>
        <taxon>Dothideales</taxon>
        <taxon>Saccotheciaceae</taxon>
        <taxon>Aureobasidium</taxon>
    </lineage>
</organism>
<dbReference type="ESTHER" id="9pezi-a0a074y5i5">
    <property type="family name" value="Fungal_carboxylesterase_lipase"/>
</dbReference>
<dbReference type="InterPro" id="IPR002018">
    <property type="entry name" value="CarbesteraseB"/>
</dbReference>
<dbReference type="Proteomes" id="UP000030641">
    <property type="component" value="Unassembled WGS sequence"/>
</dbReference>
<dbReference type="OMA" id="CFYIHGG"/>
<accession>A0A074Y5I5</accession>
<dbReference type="RefSeq" id="XP_013341610.1">
    <property type="nucleotide sequence ID" value="XM_013486156.1"/>
</dbReference>
<dbReference type="Gene3D" id="3.40.50.1820">
    <property type="entry name" value="alpha/beta hydrolase"/>
    <property type="match status" value="2"/>
</dbReference>
<dbReference type="HOGENOM" id="CLU_006586_17_1_1"/>
<gene>
    <name evidence="2" type="ORF">AUEXF2481DRAFT_47675</name>
</gene>
<dbReference type="Pfam" id="PF00135">
    <property type="entry name" value="COesterase"/>
    <property type="match status" value="2"/>
</dbReference>
<dbReference type="InterPro" id="IPR029058">
    <property type="entry name" value="AB_hydrolase_fold"/>
</dbReference>
<dbReference type="STRING" id="1043005.A0A074Y5I5"/>
<feature type="domain" description="Carboxylesterase type B" evidence="1">
    <location>
        <begin position="122"/>
        <end position="236"/>
    </location>
</feature>
<dbReference type="PANTHER" id="PTHR43142:SF4">
    <property type="entry name" value="CARBOXYLIC ESTER HYDROLASE"/>
    <property type="match status" value="1"/>
</dbReference>
<dbReference type="OrthoDB" id="6846267at2759"/>
<keyword evidence="3" id="KW-1185">Reference proteome</keyword>
<dbReference type="InParanoid" id="A0A074Y5I5"/>
<reference evidence="2 3" key="1">
    <citation type="journal article" date="2014" name="BMC Genomics">
        <title>Genome sequencing of four Aureobasidium pullulans varieties: biotechnological potential, stress tolerance, and description of new species.</title>
        <authorList>
            <person name="Gostin Ar C."/>
            <person name="Ohm R.A."/>
            <person name="Kogej T."/>
            <person name="Sonjak S."/>
            <person name="Turk M."/>
            <person name="Zajc J."/>
            <person name="Zalar P."/>
            <person name="Grube M."/>
            <person name="Sun H."/>
            <person name="Han J."/>
            <person name="Sharma A."/>
            <person name="Chiniquy J."/>
            <person name="Ngan C.Y."/>
            <person name="Lipzen A."/>
            <person name="Barry K."/>
            <person name="Grigoriev I.V."/>
            <person name="Gunde-Cimerman N."/>
        </authorList>
    </citation>
    <scope>NUCLEOTIDE SEQUENCE [LARGE SCALE GENOMIC DNA]</scope>
    <source>
        <strain evidence="2 3">EXF-2481</strain>
    </source>
</reference>
<dbReference type="SUPFAM" id="SSF53474">
    <property type="entry name" value="alpha/beta-Hydrolases"/>
    <property type="match status" value="1"/>
</dbReference>
<protein>
    <recommendedName>
        <fullName evidence="1">Carboxylesterase type B domain-containing protein</fullName>
    </recommendedName>
</protein>
<dbReference type="PANTHER" id="PTHR43142">
    <property type="entry name" value="CARBOXYLIC ESTER HYDROLASE"/>
    <property type="match status" value="1"/>
</dbReference>
<proteinExistence type="predicted"/>
<dbReference type="AlphaFoldDB" id="A0A074Y5I5"/>
<sequence length="469" mass="52873">MYGQETHVFDAGPLGILEGLVLTFDNVPALHYFGDLPYALPPTGPHRFRLPRKLPSDYDYGTKAFPGHFTTGTKICPQPPSCIPPDASLFDEDCLQLNIWIPAGKTPQGGWPVLFYLHGGPIVVLPAYRLNALGFVTGKAFAAEASDGGGTQYGNMGFWDQRMALEWTHQNIAHFGGNPDNITCAGYSAGAYSTFHQLAHELYYVAAEKSLIKRIIMLSNGPGLRPKSLSEQQNQFDEPLADDKFYPQDLFAQINNGDFARRMKERGMTLLSGECRDEHIIYRNWRTPGNSFDSVYARFCAEYPRTDVDKLLHHYCGSQQKLPAHCADWQELFGRVYADLQVHHMQRGFFNALFNGGLIPGKNVLRYGFDRRLKCVDATIPVEWGVTHSSDVPIWLWGSDFPGGLTDQERVWLRSWNEEFAAFVSGAQVNWGPTKPKDMKRWSDGETDVWVDIKWEEGLEVWNVVHSTA</sequence>
<dbReference type="GeneID" id="25368358"/>
<name>A0A074Y5I5_AURSE</name>
<feature type="domain" description="Carboxylesterase type B" evidence="1">
    <location>
        <begin position="14"/>
        <end position="120"/>
    </location>
</feature>
<evidence type="ECO:0000313" key="2">
    <source>
        <dbReference type="EMBL" id="KEQ93053.1"/>
    </source>
</evidence>
<dbReference type="EMBL" id="KL584767">
    <property type="protein sequence ID" value="KEQ93053.1"/>
    <property type="molecule type" value="Genomic_DNA"/>
</dbReference>